<reference evidence="2" key="1">
    <citation type="submission" date="2014-09" db="EMBL/GenBank/DDBJ databases">
        <authorList>
            <person name="Magalhaes I.L.F."/>
            <person name="Oliveira U."/>
            <person name="Santos F.R."/>
            <person name="Vidigal T.H.D.A."/>
            <person name="Brescovit A.D."/>
            <person name="Santos A.J."/>
        </authorList>
    </citation>
    <scope>NUCLEOTIDE SEQUENCE</scope>
    <source>
        <tissue evidence="2">Shoot tissue taken approximately 20 cm above the soil surface</tissue>
    </source>
</reference>
<dbReference type="EMBL" id="GBRH01249589">
    <property type="protein sequence ID" value="JAD48306.1"/>
    <property type="molecule type" value="Transcribed_RNA"/>
</dbReference>
<keyword evidence="1" id="KW-0472">Membrane</keyword>
<proteinExistence type="predicted"/>
<evidence type="ECO:0000313" key="2">
    <source>
        <dbReference type="EMBL" id="JAD48306.1"/>
    </source>
</evidence>
<name>A0A0A9AB37_ARUDO</name>
<keyword evidence="1" id="KW-0812">Transmembrane</keyword>
<dbReference type="AlphaFoldDB" id="A0A0A9AB37"/>
<organism evidence="2">
    <name type="scientific">Arundo donax</name>
    <name type="common">Giant reed</name>
    <name type="synonym">Donax arundinaceus</name>
    <dbReference type="NCBI Taxonomy" id="35708"/>
    <lineage>
        <taxon>Eukaryota</taxon>
        <taxon>Viridiplantae</taxon>
        <taxon>Streptophyta</taxon>
        <taxon>Embryophyta</taxon>
        <taxon>Tracheophyta</taxon>
        <taxon>Spermatophyta</taxon>
        <taxon>Magnoliopsida</taxon>
        <taxon>Liliopsida</taxon>
        <taxon>Poales</taxon>
        <taxon>Poaceae</taxon>
        <taxon>PACMAD clade</taxon>
        <taxon>Arundinoideae</taxon>
        <taxon>Arundineae</taxon>
        <taxon>Arundo</taxon>
    </lineage>
</organism>
<reference evidence="2" key="2">
    <citation type="journal article" date="2015" name="Data Brief">
        <title>Shoot transcriptome of the giant reed, Arundo donax.</title>
        <authorList>
            <person name="Barrero R.A."/>
            <person name="Guerrero F.D."/>
            <person name="Moolhuijzen P."/>
            <person name="Goolsby J.A."/>
            <person name="Tidwell J."/>
            <person name="Bellgard S.E."/>
            <person name="Bellgard M.I."/>
        </authorList>
    </citation>
    <scope>NUCLEOTIDE SEQUENCE</scope>
    <source>
        <tissue evidence="2">Shoot tissue taken approximately 20 cm above the soil surface</tissue>
    </source>
</reference>
<accession>A0A0A9AB37</accession>
<sequence>MLFSNSVQRLGYDIIHIHLKFCVIIPSILFLLYAILNKEELHL</sequence>
<keyword evidence="1" id="KW-1133">Transmembrane helix</keyword>
<feature type="transmembrane region" description="Helical" evidence="1">
    <location>
        <begin position="15"/>
        <end position="36"/>
    </location>
</feature>
<protein>
    <submittedName>
        <fullName evidence="2">Uncharacterized protein</fullName>
    </submittedName>
</protein>
<evidence type="ECO:0000256" key="1">
    <source>
        <dbReference type="SAM" id="Phobius"/>
    </source>
</evidence>